<evidence type="ECO:0000313" key="5">
    <source>
        <dbReference type="Proteomes" id="UP000813444"/>
    </source>
</evidence>
<dbReference type="AlphaFoldDB" id="A0A8K0WMT5"/>
<dbReference type="CDD" id="cd05233">
    <property type="entry name" value="SDR_c"/>
    <property type="match status" value="1"/>
</dbReference>
<dbReference type="InterPro" id="IPR002347">
    <property type="entry name" value="SDR_fam"/>
</dbReference>
<organism evidence="4 5">
    <name type="scientific">Stachybotrys elegans</name>
    <dbReference type="NCBI Taxonomy" id="80388"/>
    <lineage>
        <taxon>Eukaryota</taxon>
        <taxon>Fungi</taxon>
        <taxon>Dikarya</taxon>
        <taxon>Ascomycota</taxon>
        <taxon>Pezizomycotina</taxon>
        <taxon>Sordariomycetes</taxon>
        <taxon>Hypocreomycetidae</taxon>
        <taxon>Hypocreales</taxon>
        <taxon>Stachybotryaceae</taxon>
        <taxon>Stachybotrys</taxon>
    </lineage>
</organism>
<dbReference type="OrthoDB" id="47007at2759"/>
<dbReference type="FunFam" id="3.40.50.720:FF:000084">
    <property type="entry name" value="Short-chain dehydrogenase reductase"/>
    <property type="match status" value="1"/>
</dbReference>
<dbReference type="PRINTS" id="PR00081">
    <property type="entry name" value="GDHRDH"/>
</dbReference>
<gene>
    <name evidence="4" type="ORF">B0I35DRAFT_439858</name>
</gene>
<dbReference type="Proteomes" id="UP000813444">
    <property type="component" value="Unassembled WGS sequence"/>
</dbReference>
<evidence type="ECO:0000313" key="4">
    <source>
        <dbReference type="EMBL" id="KAH7310893.1"/>
    </source>
</evidence>
<dbReference type="InterPro" id="IPR036291">
    <property type="entry name" value="NAD(P)-bd_dom_sf"/>
</dbReference>
<dbReference type="Pfam" id="PF13561">
    <property type="entry name" value="adh_short_C2"/>
    <property type="match status" value="1"/>
</dbReference>
<evidence type="ECO:0000256" key="2">
    <source>
        <dbReference type="ARBA" id="ARBA00022857"/>
    </source>
</evidence>
<keyword evidence="5" id="KW-1185">Reference proteome</keyword>
<comment type="similarity">
    <text evidence="1">Belongs to the short-chain dehydrogenases/reductases (SDR) family.</text>
</comment>
<evidence type="ECO:0000256" key="1">
    <source>
        <dbReference type="ARBA" id="ARBA00006484"/>
    </source>
</evidence>
<dbReference type="PANTHER" id="PTHR24321">
    <property type="entry name" value="DEHYDROGENASES, SHORT CHAIN"/>
    <property type="match status" value="1"/>
</dbReference>
<reference evidence="4" key="1">
    <citation type="journal article" date="2021" name="Nat. Commun.">
        <title>Genetic determinants of endophytism in the Arabidopsis root mycobiome.</title>
        <authorList>
            <person name="Mesny F."/>
            <person name="Miyauchi S."/>
            <person name="Thiergart T."/>
            <person name="Pickel B."/>
            <person name="Atanasova L."/>
            <person name="Karlsson M."/>
            <person name="Huettel B."/>
            <person name="Barry K.W."/>
            <person name="Haridas S."/>
            <person name="Chen C."/>
            <person name="Bauer D."/>
            <person name="Andreopoulos W."/>
            <person name="Pangilinan J."/>
            <person name="LaButti K."/>
            <person name="Riley R."/>
            <person name="Lipzen A."/>
            <person name="Clum A."/>
            <person name="Drula E."/>
            <person name="Henrissat B."/>
            <person name="Kohler A."/>
            <person name="Grigoriev I.V."/>
            <person name="Martin F.M."/>
            <person name="Hacquard S."/>
        </authorList>
    </citation>
    <scope>NUCLEOTIDE SEQUENCE</scope>
    <source>
        <strain evidence="4">MPI-CAGE-CH-0235</strain>
    </source>
</reference>
<dbReference type="Gene3D" id="3.40.50.720">
    <property type="entry name" value="NAD(P)-binding Rossmann-like Domain"/>
    <property type="match status" value="1"/>
</dbReference>
<dbReference type="EMBL" id="JAGPNK010000012">
    <property type="protein sequence ID" value="KAH7310893.1"/>
    <property type="molecule type" value="Genomic_DNA"/>
</dbReference>
<protein>
    <submittedName>
        <fullName evidence="4">Oxidoreductase</fullName>
    </submittedName>
</protein>
<dbReference type="PRINTS" id="PR00080">
    <property type="entry name" value="SDRFAMILY"/>
</dbReference>
<dbReference type="GO" id="GO:0016491">
    <property type="term" value="F:oxidoreductase activity"/>
    <property type="evidence" value="ECO:0007669"/>
    <property type="project" value="UniProtKB-KW"/>
</dbReference>
<sequence length="278" mass="29850">MINSTRLDGIALVVGSGRGIGREAAFSLAEAGAKAVVFADMNEDTAKESSEESKKYASNPAYQTAVFKMNVQDDKSVQDMVDYVVQEYGRLDYAVNAAGVDNGVHAPIAEVDVETYDRIMNINARGNLICVRAQVAAMQKQEPKTWTSRNGTRDIGRGVIINLASANSFVGLPGKGCYTISKHAFMAITKMAGLDHAPEGIRVNAVCPTWVRTPPLDVELEKNPEVRGMISAIVPIKRAAECEEVSDTIAFLCSPAASYINGTSLLVDAAVTTTVRLF</sequence>
<keyword evidence="3" id="KW-0560">Oxidoreductase</keyword>
<name>A0A8K0WMT5_9HYPO</name>
<keyword evidence="2" id="KW-0521">NADP</keyword>
<accession>A0A8K0WMT5</accession>
<comment type="caution">
    <text evidence="4">The sequence shown here is derived from an EMBL/GenBank/DDBJ whole genome shotgun (WGS) entry which is preliminary data.</text>
</comment>
<proteinExistence type="inferred from homology"/>
<dbReference type="PANTHER" id="PTHR24321:SF12">
    <property type="entry name" value="SHORT-CHAIN DEHYDROGENASE_REDUCTASE FAMILY, PUTATIVE (AFU_ORTHOLOGUE AFUA_5G14340)-RELATED"/>
    <property type="match status" value="1"/>
</dbReference>
<dbReference type="SUPFAM" id="SSF51735">
    <property type="entry name" value="NAD(P)-binding Rossmann-fold domains"/>
    <property type="match status" value="1"/>
</dbReference>
<evidence type="ECO:0000256" key="3">
    <source>
        <dbReference type="ARBA" id="ARBA00023002"/>
    </source>
</evidence>